<comment type="caution">
    <text evidence="5">The sequence shown here is derived from an EMBL/GenBank/DDBJ whole genome shotgun (WGS) entry which is preliminary data.</text>
</comment>
<evidence type="ECO:0000313" key="6">
    <source>
        <dbReference type="Proteomes" id="UP001589575"/>
    </source>
</evidence>
<evidence type="ECO:0000256" key="2">
    <source>
        <dbReference type="ARBA" id="ARBA00023002"/>
    </source>
</evidence>
<gene>
    <name evidence="5" type="ORF">ACFFX0_11535</name>
</gene>
<protein>
    <submittedName>
        <fullName evidence="5">NAD(P)/FAD-dependent oxidoreductase</fullName>
    </submittedName>
</protein>
<keyword evidence="1" id="KW-0285">Flavoprotein</keyword>
<proteinExistence type="predicted"/>
<reference evidence="5 6" key="1">
    <citation type="submission" date="2024-09" db="EMBL/GenBank/DDBJ databases">
        <authorList>
            <person name="Sun Q."/>
            <person name="Mori K."/>
        </authorList>
    </citation>
    <scope>NUCLEOTIDE SEQUENCE [LARGE SCALE GENOMIC DNA]</scope>
    <source>
        <strain evidence="5 6">CCM 7609</strain>
    </source>
</reference>
<evidence type="ECO:0000256" key="1">
    <source>
        <dbReference type="ARBA" id="ARBA00022630"/>
    </source>
</evidence>
<dbReference type="PRINTS" id="PR00469">
    <property type="entry name" value="PNDRDTASEII"/>
</dbReference>
<dbReference type="InterPro" id="IPR050097">
    <property type="entry name" value="Ferredoxin-NADP_redctase_2"/>
</dbReference>
<sequence length="323" mass="32990">MSGMTSTHDTSAAPELDVLVAGGGAAGLAAAVTLARSRRTVTVVDSGSPRNAPAEGVHALLGREGISPAELLAAGRREVADYGGEILDGEITAVRRLEDGRFEATLAGSAGAVLTAKNLLIATGLTDELPEIPGLAEHWGRDVIHCPYCHGWEVRDRSILVLGTSPNSVHQAMLFSQLSDDVTFLAHSGPVDAEGARTLQTLGIEVVEGQAAGVEVGSGADVEAQEGRVAGIRLADGTVVPAEVIVVAPRMLARAEVFEDLGLQMEENPMGRFIAVDAAGGTGVPGVWAAGNVADLSAQVGAAAAAGTMAAARLNAELVMERL</sequence>
<dbReference type="Proteomes" id="UP001589575">
    <property type="component" value="Unassembled WGS sequence"/>
</dbReference>
<dbReference type="SUPFAM" id="SSF51905">
    <property type="entry name" value="FAD/NAD(P)-binding domain"/>
    <property type="match status" value="1"/>
</dbReference>
<feature type="domain" description="FAD/NAD(P)-binding" evidence="4">
    <location>
        <begin position="17"/>
        <end position="307"/>
    </location>
</feature>
<dbReference type="InterPro" id="IPR036188">
    <property type="entry name" value="FAD/NAD-bd_sf"/>
</dbReference>
<comment type="catalytic activity">
    <reaction evidence="3">
        <text>[thioredoxin]-dithiol + NADP(+) = [thioredoxin]-disulfide + NADPH + H(+)</text>
        <dbReference type="Rhea" id="RHEA:20345"/>
        <dbReference type="Rhea" id="RHEA-COMP:10698"/>
        <dbReference type="Rhea" id="RHEA-COMP:10700"/>
        <dbReference type="ChEBI" id="CHEBI:15378"/>
        <dbReference type="ChEBI" id="CHEBI:29950"/>
        <dbReference type="ChEBI" id="CHEBI:50058"/>
        <dbReference type="ChEBI" id="CHEBI:57783"/>
        <dbReference type="ChEBI" id="CHEBI:58349"/>
        <dbReference type="EC" id="1.8.1.9"/>
    </reaction>
</comment>
<keyword evidence="6" id="KW-1185">Reference proteome</keyword>
<dbReference type="PRINTS" id="PR00368">
    <property type="entry name" value="FADPNR"/>
</dbReference>
<dbReference type="EMBL" id="JBHMFI010000001">
    <property type="protein sequence ID" value="MFB9071799.1"/>
    <property type="molecule type" value="Genomic_DNA"/>
</dbReference>
<organism evidence="5 6">
    <name type="scientific">Citricoccus parietis</name>
    <dbReference type="NCBI Taxonomy" id="592307"/>
    <lineage>
        <taxon>Bacteria</taxon>
        <taxon>Bacillati</taxon>
        <taxon>Actinomycetota</taxon>
        <taxon>Actinomycetes</taxon>
        <taxon>Micrococcales</taxon>
        <taxon>Micrococcaceae</taxon>
        <taxon>Citricoccus</taxon>
    </lineage>
</organism>
<keyword evidence="2" id="KW-0560">Oxidoreductase</keyword>
<evidence type="ECO:0000256" key="3">
    <source>
        <dbReference type="ARBA" id="ARBA00048132"/>
    </source>
</evidence>
<dbReference type="Pfam" id="PF07992">
    <property type="entry name" value="Pyr_redox_2"/>
    <property type="match status" value="1"/>
</dbReference>
<accession>A0ABV5FYQ2</accession>
<evidence type="ECO:0000259" key="4">
    <source>
        <dbReference type="Pfam" id="PF07992"/>
    </source>
</evidence>
<dbReference type="Gene3D" id="3.50.50.60">
    <property type="entry name" value="FAD/NAD(P)-binding domain"/>
    <property type="match status" value="2"/>
</dbReference>
<evidence type="ECO:0000313" key="5">
    <source>
        <dbReference type="EMBL" id="MFB9071799.1"/>
    </source>
</evidence>
<dbReference type="InterPro" id="IPR023753">
    <property type="entry name" value="FAD/NAD-binding_dom"/>
</dbReference>
<dbReference type="PANTHER" id="PTHR48105">
    <property type="entry name" value="THIOREDOXIN REDUCTASE 1-RELATED-RELATED"/>
    <property type="match status" value="1"/>
</dbReference>
<name>A0ABV5FYQ2_9MICC</name>